<reference evidence="3" key="1">
    <citation type="submission" date="2021-04" db="EMBL/GenBank/DDBJ databases">
        <authorList>
            <person name="Chebbi M.A.C M."/>
        </authorList>
    </citation>
    <scope>NUCLEOTIDE SEQUENCE</scope>
</reference>
<evidence type="ECO:0000313" key="4">
    <source>
        <dbReference type="Proteomes" id="UP000786811"/>
    </source>
</evidence>
<name>A0A8J2EAG3_COTCN</name>
<evidence type="ECO:0000259" key="1">
    <source>
        <dbReference type="PROSITE" id="PS50097"/>
    </source>
</evidence>
<dbReference type="AlphaFoldDB" id="A0A8J2EAG3"/>
<dbReference type="Pfam" id="PF00651">
    <property type="entry name" value="BTB"/>
    <property type="match status" value="1"/>
</dbReference>
<proteinExistence type="predicted"/>
<keyword evidence="4" id="KW-1185">Reference proteome</keyword>
<dbReference type="CDD" id="cd14733">
    <property type="entry name" value="BACK"/>
    <property type="match status" value="1"/>
</dbReference>
<dbReference type="SUPFAM" id="SSF54695">
    <property type="entry name" value="POZ domain"/>
    <property type="match status" value="1"/>
</dbReference>
<dbReference type="InterPro" id="IPR000210">
    <property type="entry name" value="BTB/POZ_dom"/>
</dbReference>
<feature type="domain" description="BTB" evidence="1">
    <location>
        <begin position="193"/>
        <end position="260"/>
    </location>
</feature>
<dbReference type="Pfam" id="PF22486">
    <property type="entry name" value="MATH_2"/>
    <property type="match status" value="1"/>
</dbReference>
<dbReference type="GO" id="GO:0030163">
    <property type="term" value="P:protein catabolic process"/>
    <property type="evidence" value="ECO:0007669"/>
    <property type="project" value="UniProtKB-ARBA"/>
</dbReference>
<dbReference type="PANTHER" id="PTHR24413">
    <property type="entry name" value="SPECKLE-TYPE POZ PROTEIN"/>
    <property type="match status" value="1"/>
</dbReference>
<accession>A0A8J2EAG3</accession>
<evidence type="ECO:0000313" key="3">
    <source>
        <dbReference type="EMBL" id="CAG5075208.1"/>
    </source>
</evidence>
<dbReference type="FunFam" id="3.30.710.10:FF:000159">
    <property type="entry name" value="Speckle-type POZ protein B"/>
    <property type="match status" value="1"/>
</dbReference>
<organism evidence="3 4">
    <name type="scientific">Cotesia congregata</name>
    <name type="common">Parasitoid wasp</name>
    <name type="synonym">Apanteles congregatus</name>
    <dbReference type="NCBI Taxonomy" id="51543"/>
    <lineage>
        <taxon>Eukaryota</taxon>
        <taxon>Metazoa</taxon>
        <taxon>Ecdysozoa</taxon>
        <taxon>Arthropoda</taxon>
        <taxon>Hexapoda</taxon>
        <taxon>Insecta</taxon>
        <taxon>Pterygota</taxon>
        <taxon>Neoptera</taxon>
        <taxon>Endopterygota</taxon>
        <taxon>Hymenoptera</taxon>
        <taxon>Apocrita</taxon>
        <taxon>Ichneumonoidea</taxon>
        <taxon>Braconidae</taxon>
        <taxon>Microgastrinae</taxon>
        <taxon>Cotesia</taxon>
    </lineage>
</organism>
<dbReference type="InterPro" id="IPR002083">
    <property type="entry name" value="MATH/TRAF_dom"/>
</dbReference>
<dbReference type="PROSITE" id="PS50097">
    <property type="entry name" value="BTB"/>
    <property type="match status" value="1"/>
</dbReference>
<feature type="domain" description="MATH" evidence="2">
    <location>
        <begin position="12"/>
        <end position="156"/>
    </location>
</feature>
<protein>
    <submittedName>
        <fullName evidence="3">Similar to spopla: Speckle-type POZ protein-like A (Danio rerio)</fullName>
    </submittedName>
</protein>
<dbReference type="Gene3D" id="2.60.210.10">
    <property type="entry name" value="Apoptosis, Tumor Necrosis Factor Receptor Associated Protein 2, Chain A"/>
    <property type="match status" value="1"/>
</dbReference>
<dbReference type="InterPro" id="IPR008974">
    <property type="entry name" value="TRAF-like"/>
</dbReference>
<comment type="caution">
    <text evidence="3">The sequence shown here is derived from an EMBL/GenBank/DDBJ whole genome shotgun (WGS) entry which is preliminary data.</text>
</comment>
<gene>
    <name evidence="3" type="ORF">HICCMSTLAB_LOCUS1362</name>
</gene>
<dbReference type="SMART" id="SM00225">
    <property type="entry name" value="BTB"/>
    <property type="match status" value="1"/>
</dbReference>
<dbReference type="OrthoDB" id="10249567at2759"/>
<dbReference type="Gene3D" id="3.30.710.10">
    <property type="entry name" value="Potassium Channel Kv1.1, Chain A"/>
    <property type="match status" value="1"/>
</dbReference>
<evidence type="ECO:0000259" key="2">
    <source>
        <dbReference type="PROSITE" id="PS50144"/>
    </source>
</evidence>
<dbReference type="PROSITE" id="PS50144">
    <property type="entry name" value="MATH"/>
    <property type="match status" value="1"/>
</dbReference>
<sequence length="400" mass="45521">MEGGCSHSEKHSVVYTWEINEVTSFFNAAKSTKVSKEIRSPTFSSSMKVKDSWNLHLKIGENSEKKFVIALFLELRNAEKEVRTRFSIFILNGKKEKIYVNNIRATTTNEQTFFNDRFFVSPATSLGYENFAVVDEIFSKKDEFLPNDTLTVCVDLTVYDDYVKVKNQVKSLENSKRKLGDDLKDLFIAKKRCDVIIHVGDQKFDVHKFILTARSCVFEAMFSYDMKENKKNEINIPDIDPEVFSKVIDYIYTDKVDELETFAEELLEASDKYQLQGLKEMCEDFLITTLTLGNAVRILILADRYNAKRLKKVAINYVADNFVKFKNTKELKALEEAQESIAGPSPVQLCTTLGQACKPELAQSWVKSGMITLAQAWLPRLAYVGLPGLGHAWLSGLGHS</sequence>
<dbReference type="Proteomes" id="UP000786811">
    <property type="component" value="Unassembled WGS sequence"/>
</dbReference>
<dbReference type="EMBL" id="CAJNRD030001116">
    <property type="protein sequence ID" value="CAG5075208.1"/>
    <property type="molecule type" value="Genomic_DNA"/>
</dbReference>
<dbReference type="InterPro" id="IPR011333">
    <property type="entry name" value="SKP1/BTB/POZ_sf"/>
</dbReference>
<dbReference type="SUPFAM" id="SSF49599">
    <property type="entry name" value="TRAF domain-like"/>
    <property type="match status" value="1"/>
</dbReference>